<dbReference type="PANTHER" id="PTHR31797">
    <property type="entry name" value="EXTRACELLULAR MATRIX PROTEIN A-RELATED"/>
    <property type="match status" value="1"/>
</dbReference>
<evidence type="ECO:0000256" key="2">
    <source>
        <dbReference type="SAM" id="SignalP"/>
    </source>
</evidence>
<gene>
    <name evidence="3" type="ORF">RB653_008228</name>
</gene>
<proteinExistence type="predicted"/>
<feature type="signal peptide" evidence="2">
    <location>
        <begin position="1"/>
        <end position="21"/>
    </location>
</feature>
<dbReference type="AlphaFoldDB" id="A0AAN7YTU6"/>
<dbReference type="Proteomes" id="UP001344447">
    <property type="component" value="Unassembled WGS sequence"/>
</dbReference>
<evidence type="ECO:0000313" key="3">
    <source>
        <dbReference type="EMBL" id="KAK5578556.1"/>
    </source>
</evidence>
<keyword evidence="1 2" id="KW-0732">Signal</keyword>
<dbReference type="EMBL" id="JAVFKY010000003">
    <property type="protein sequence ID" value="KAK5578556.1"/>
    <property type="molecule type" value="Genomic_DNA"/>
</dbReference>
<dbReference type="InterPro" id="IPR001673">
    <property type="entry name" value="S_mold_repeat"/>
</dbReference>
<organism evidence="3 4">
    <name type="scientific">Dictyostelium firmibasis</name>
    <dbReference type="NCBI Taxonomy" id="79012"/>
    <lineage>
        <taxon>Eukaryota</taxon>
        <taxon>Amoebozoa</taxon>
        <taxon>Evosea</taxon>
        <taxon>Eumycetozoa</taxon>
        <taxon>Dictyostelia</taxon>
        <taxon>Dictyosteliales</taxon>
        <taxon>Dictyosteliaceae</taxon>
        <taxon>Dictyostelium</taxon>
    </lineage>
</organism>
<dbReference type="InterPro" id="IPR052846">
    <property type="entry name" value="ECM-enzyme_regulator"/>
</dbReference>
<name>A0AAN7YTU6_9MYCE</name>
<comment type="caution">
    <text evidence="3">The sequence shown here is derived from an EMBL/GenBank/DDBJ whole genome shotgun (WGS) entry which is preliminary data.</text>
</comment>
<dbReference type="PANTHER" id="PTHR31797:SF2">
    <property type="entry name" value="CYCLIC NUCLEOTIDE PHOSPHODIESTERASE INHIBITOR"/>
    <property type="match status" value="1"/>
</dbReference>
<feature type="chain" id="PRO_5042865564" evidence="2">
    <location>
        <begin position="22"/>
        <end position="242"/>
    </location>
</feature>
<dbReference type="Pfam" id="PF00526">
    <property type="entry name" value="Dicty_CTDC"/>
    <property type="match status" value="4"/>
</dbReference>
<evidence type="ECO:0000256" key="1">
    <source>
        <dbReference type="ARBA" id="ARBA00022729"/>
    </source>
</evidence>
<reference evidence="3 4" key="1">
    <citation type="submission" date="2023-11" db="EMBL/GenBank/DDBJ databases">
        <title>Dfirmibasis_genome.</title>
        <authorList>
            <person name="Edelbroek B."/>
            <person name="Kjellin J."/>
            <person name="Jerlstrom-Hultqvist J."/>
            <person name="Soderbom F."/>
        </authorList>
    </citation>
    <scope>NUCLEOTIDE SEQUENCE [LARGE SCALE GENOMIC DNA]</scope>
    <source>
        <strain evidence="3 4">TNS-C-14</strain>
    </source>
</reference>
<accession>A0AAN7YTU6</accession>
<evidence type="ECO:0000313" key="4">
    <source>
        <dbReference type="Proteomes" id="UP001344447"/>
    </source>
</evidence>
<sequence length="242" mass="26520">MSKVLSITLLIIYLLITLVNSAPLYNCNKLNCSSKNTKCKIFGCSPMFGCFETSKCPQGNVDICHTNHCDENTGECYQIADTCNDGNNNTIDSCGPWGCVNTPITTPEPTQSCEQKCNDNNPCTVDFCDFRGDCYHYDTQCSDSNACTVDACGVNGCEYTQKNCDDNNPCTADYCSTLYGCYHEPIECSVKVACNTDSQCDRNNFCETFTCDLTTNTCDYYAKNCGGNPCINNQCTTGSITN</sequence>
<protein>
    <submittedName>
        <fullName evidence="3">Uncharacterized protein</fullName>
    </submittedName>
</protein>
<keyword evidence="4" id="KW-1185">Reference proteome</keyword>